<keyword evidence="1" id="KW-0812">Transmembrane</keyword>
<dbReference type="Proteomes" id="UP000648239">
    <property type="component" value="Unassembled WGS sequence"/>
</dbReference>
<comment type="caution">
    <text evidence="2">The sequence shown here is derived from an EMBL/GenBank/DDBJ whole genome shotgun (WGS) entry which is preliminary data.</text>
</comment>
<evidence type="ECO:0000313" key="2">
    <source>
        <dbReference type="EMBL" id="MBD3869676.1"/>
    </source>
</evidence>
<feature type="transmembrane region" description="Helical" evidence="1">
    <location>
        <begin position="179"/>
        <end position="197"/>
    </location>
</feature>
<feature type="non-terminal residue" evidence="2">
    <location>
        <position position="718"/>
    </location>
</feature>
<sequence length="718" mass="78271">MIRLKMMMGIARAESRLTRRLVRYWVFMLLASIIGLAGYSYYSALHYHFSSLSGTIGSISPRYLVGAIGFYYLFIFLVGLLFLGMDVRGRDIRERMVEVLDALPCSNLELVLGKYLGVLIPSWIPLAVVGLLVFGAGFIWGEAVQPQSLIYFVFFMAIPAFTFIIGMVYLITLLVRHRGLAAVLLLIIMAGIYFANFRSPIWLAPATDMIGGFLSSFPSDMIPEVVNGEGLAHRIAIMLLGLGFLWLAAGFHPRKDDGSFARYIGVGLLMVAVGLTTLGGIVYLRKASLNLTADWKAAHEARTNDPIPDVTAISGVVIVEPGDSVALDISVAIRARSDQSLDNALFSLNPGIVVSTATDEAGRELTYTQENGILDFNLNETLVPGAGTTISLKAEGVPAEFYGYLDGAKDPMTLTNLDGQLFLLGFVPIIFDDDHVSLLPGCRWLPKSGVDMNQGAIERSPTDFFTIDLTVAVPDGWIAALPGKRQDASSDWAGMTAYRFSPGAPVDQVALIADEYVSRSTEVNGIHVEILLHPTHVTNLEVFSDSISEMEEWMAEKLDDAAAMGLPYPYDAITAVEIPTILRGYGGGWRLGTTLAPSATILMKESGFPTSRFDVKYQDPSDFEDYEGGMPAAKVERLERFFDNDFNGGNPFAAVARNFFTGLTAGEGAEGLPLDFVFEELSSRLVVGKHSYFSAYLFTPDMQDVIGQTIGSYFQTGG</sequence>
<name>A0A8J7C3V7_9BACT</name>
<accession>A0A8J7C3V7</accession>
<organism evidence="2 3">
    <name type="scientific">Candidatus Polarisedimenticola svalbardensis</name>
    <dbReference type="NCBI Taxonomy" id="2886004"/>
    <lineage>
        <taxon>Bacteria</taxon>
        <taxon>Pseudomonadati</taxon>
        <taxon>Acidobacteriota</taxon>
        <taxon>Candidatus Polarisedimenticolia</taxon>
        <taxon>Candidatus Polarisedimenticolales</taxon>
        <taxon>Candidatus Polarisedimenticolaceae</taxon>
        <taxon>Candidatus Polarisedimenticola</taxon>
    </lineage>
</organism>
<feature type="transmembrane region" description="Helical" evidence="1">
    <location>
        <begin position="21"/>
        <end position="42"/>
    </location>
</feature>
<evidence type="ECO:0000256" key="1">
    <source>
        <dbReference type="SAM" id="Phobius"/>
    </source>
</evidence>
<feature type="transmembrane region" description="Helical" evidence="1">
    <location>
        <begin position="149"/>
        <end position="172"/>
    </location>
</feature>
<protein>
    <submittedName>
        <fullName evidence="2">ABC-2 transporter permease</fullName>
    </submittedName>
</protein>
<keyword evidence="1" id="KW-0472">Membrane</keyword>
<evidence type="ECO:0000313" key="3">
    <source>
        <dbReference type="Proteomes" id="UP000648239"/>
    </source>
</evidence>
<dbReference type="AlphaFoldDB" id="A0A8J7C3V7"/>
<feature type="transmembrane region" description="Helical" evidence="1">
    <location>
        <begin position="263"/>
        <end position="284"/>
    </location>
</feature>
<feature type="transmembrane region" description="Helical" evidence="1">
    <location>
        <begin position="231"/>
        <end position="251"/>
    </location>
</feature>
<gene>
    <name evidence="2" type="ORF">IFK94_16275</name>
</gene>
<keyword evidence="1" id="KW-1133">Transmembrane helix</keyword>
<dbReference type="EMBL" id="JACXWD010000156">
    <property type="protein sequence ID" value="MBD3869676.1"/>
    <property type="molecule type" value="Genomic_DNA"/>
</dbReference>
<reference evidence="2 3" key="1">
    <citation type="submission" date="2020-08" db="EMBL/GenBank/DDBJ databases">
        <title>Acidobacteriota in marine sediments use diverse sulfur dissimilation pathways.</title>
        <authorList>
            <person name="Wasmund K."/>
        </authorList>
    </citation>
    <scope>NUCLEOTIDE SEQUENCE [LARGE SCALE GENOMIC DNA]</scope>
    <source>
        <strain evidence="2">MAG AM4</strain>
    </source>
</reference>
<feature type="transmembrane region" description="Helical" evidence="1">
    <location>
        <begin position="62"/>
        <end position="85"/>
    </location>
</feature>
<feature type="transmembrane region" description="Helical" evidence="1">
    <location>
        <begin position="123"/>
        <end position="143"/>
    </location>
</feature>
<proteinExistence type="predicted"/>